<keyword evidence="2" id="KW-1185">Reference proteome</keyword>
<dbReference type="AlphaFoldDB" id="A0A4Q9DCZ0"/>
<protein>
    <submittedName>
        <fullName evidence="1">Uncharacterized protein</fullName>
    </submittedName>
</protein>
<dbReference type="EMBL" id="SIRE01000063">
    <property type="protein sequence ID" value="TBL67450.1"/>
    <property type="molecule type" value="Genomic_DNA"/>
</dbReference>
<dbReference type="Proteomes" id="UP000293142">
    <property type="component" value="Unassembled WGS sequence"/>
</dbReference>
<organism evidence="1 2">
    <name type="scientific">Paenibacillus thalictri</name>
    <dbReference type="NCBI Taxonomy" id="2527873"/>
    <lineage>
        <taxon>Bacteria</taxon>
        <taxon>Bacillati</taxon>
        <taxon>Bacillota</taxon>
        <taxon>Bacilli</taxon>
        <taxon>Bacillales</taxon>
        <taxon>Paenibacillaceae</taxon>
        <taxon>Paenibacillus</taxon>
    </lineage>
</organism>
<evidence type="ECO:0000313" key="1">
    <source>
        <dbReference type="EMBL" id="TBL67450.1"/>
    </source>
</evidence>
<name>A0A4Q9DCZ0_9BACL</name>
<dbReference type="RefSeq" id="WP_131019131.1">
    <property type="nucleotide sequence ID" value="NZ_SIRE01000063.1"/>
</dbReference>
<gene>
    <name evidence="1" type="ORF">EYB31_39740</name>
</gene>
<evidence type="ECO:0000313" key="2">
    <source>
        <dbReference type="Proteomes" id="UP000293142"/>
    </source>
</evidence>
<dbReference type="OrthoDB" id="2607708at2"/>
<comment type="caution">
    <text evidence="1">The sequence shown here is derived from an EMBL/GenBank/DDBJ whole genome shotgun (WGS) entry which is preliminary data.</text>
</comment>
<sequence length="72" mass="8291">MCNEFLLAPQEVYKEGIRLFTINEIFDWIHIEGFSMRLIKNIGSGYKFIIFDKEANEYKGSGGTLSKAILIQ</sequence>
<proteinExistence type="predicted"/>
<reference evidence="1 2" key="1">
    <citation type="submission" date="2019-02" db="EMBL/GenBank/DDBJ databases">
        <title>Paenibacillus sp. nov., isolated from surface-sterilized tissue of Thalictrum simplex L.</title>
        <authorList>
            <person name="Tuo L."/>
        </authorList>
    </citation>
    <scope>NUCLEOTIDE SEQUENCE [LARGE SCALE GENOMIC DNA]</scope>
    <source>
        <strain evidence="1 2">N2SHLJ1</strain>
    </source>
</reference>
<accession>A0A4Q9DCZ0</accession>